<keyword evidence="14" id="KW-1185">Reference proteome</keyword>
<evidence type="ECO:0000256" key="6">
    <source>
        <dbReference type="ARBA" id="ARBA00023122"/>
    </source>
</evidence>
<dbReference type="SMART" id="SM00116">
    <property type="entry name" value="CBS"/>
    <property type="match status" value="2"/>
</dbReference>
<evidence type="ECO:0000256" key="3">
    <source>
        <dbReference type="ARBA" id="ARBA00022692"/>
    </source>
</evidence>
<keyword evidence="5 9" id="KW-1133">Transmembrane helix</keyword>
<dbReference type="SUPFAM" id="SSF54631">
    <property type="entry name" value="CBS-domain pair"/>
    <property type="match status" value="1"/>
</dbReference>
<dbReference type="Gene3D" id="3.10.580.10">
    <property type="entry name" value="CBS-domain"/>
    <property type="match status" value="1"/>
</dbReference>
<evidence type="ECO:0000256" key="2">
    <source>
        <dbReference type="ARBA" id="ARBA00022475"/>
    </source>
</evidence>
<keyword evidence="7 9" id="KW-0472">Membrane</keyword>
<dbReference type="InterPro" id="IPR000644">
    <property type="entry name" value="CBS_dom"/>
</dbReference>
<dbReference type="InterPro" id="IPR016169">
    <property type="entry name" value="FAD-bd_PCMH_sub2"/>
</dbReference>
<dbReference type="InterPro" id="IPR036318">
    <property type="entry name" value="FAD-bd_PCMH-like_sf"/>
</dbReference>
<feature type="domain" description="CBS" evidence="11">
    <location>
        <begin position="220"/>
        <end position="281"/>
    </location>
</feature>
<evidence type="ECO:0000256" key="8">
    <source>
        <dbReference type="PROSITE-ProRule" id="PRU00703"/>
    </source>
</evidence>
<reference evidence="13 14" key="1">
    <citation type="submission" date="2021-12" db="EMBL/GenBank/DDBJ databases">
        <title>Discovery of the Pendulisporaceae a myxobacterial family with distinct sporulation behavior and unique specialized metabolism.</title>
        <authorList>
            <person name="Garcia R."/>
            <person name="Popoff A."/>
            <person name="Bader C.D."/>
            <person name="Loehr J."/>
            <person name="Walesch S."/>
            <person name="Walt C."/>
            <person name="Boldt J."/>
            <person name="Bunk B."/>
            <person name="Haeckl F.J.F.P.J."/>
            <person name="Gunesch A.P."/>
            <person name="Birkelbach J."/>
            <person name="Nuebel U."/>
            <person name="Pietschmann T."/>
            <person name="Bach T."/>
            <person name="Mueller R."/>
        </authorList>
    </citation>
    <scope>NUCLEOTIDE SEQUENCE [LARGE SCALE GENOMIC DNA]</scope>
    <source>
        <strain evidence="13 14">MSr11954</strain>
    </source>
</reference>
<evidence type="ECO:0000256" key="7">
    <source>
        <dbReference type="ARBA" id="ARBA00023136"/>
    </source>
</evidence>
<keyword evidence="6 8" id="KW-0129">CBS domain</keyword>
<evidence type="ECO:0000256" key="4">
    <source>
        <dbReference type="ARBA" id="ARBA00022737"/>
    </source>
</evidence>
<feature type="domain" description="CNNM transmembrane" evidence="12">
    <location>
        <begin position="1"/>
        <end position="204"/>
    </location>
</feature>
<name>A0ABZ2LT79_9BACT</name>
<keyword evidence="3 9" id="KW-0812">Transmembrane</keyword>
<accession>A0ABZ2LT79</accession>
<keyword evidence="2" id="KW-1003">Cell membrane</keyword>
<dbReference type="InterPro" id="IPR005170">
    <property type="entry name" value="Transptr-assoc_dom"/>
</dbReference>
<organism evidence="13 14">
    <name type="scientific">Pendulispora albinea</name>
    <dbReference type="NCBI Taxonomy" id="2741071"/>
    <lineage>
        <taxon>Bacteria</taxon>
        <taxon>Pseudomonadati</taxon>
        <taxon>Myxococcota</taxon>
        <taxon>Myxococcia</taxon>
        <taxon>Myxococcales</taxon>
        <taxon>Sorangiineae</taxon>
        <taxon>Pendulisporaceae</taxon>
        <taxon>Pendulispora</taxon>
    </lineage>
</organism>
<feature type="transmembrane region" description="Helical" evidence="10">
    <location>
        <begin position="95"/>
        <end position="118"/>
    </location>
</feature>
<dbReference type="InterPro" id="IPR002550">
    <property type="entry name" value="CNNM"/>
</dbReference>
<protein>
    <submittedName>
        <fullName evidence="13">Hemolysin family protein</fullName>
    </submittedName>
</protein>
<dbReference type="Gene3D" id="3.30.465.10">
    <property type="match status" value="1"/>
</dbReference>
<evidence type="ECO:0000256" key="5">
    <source>
        <dbReference type="ARBA" id="ARBA00022989"/>
    </source>
</evidence>
<dbReference type="Proteomes" id="UP001370348">
    <property type="component" value="Chromosome"/>
</dbReference>
<dbReference type="EMBL" id="CP089984">
    <property type="protein sequence ID" value="WXB14139.1"/>
    <property type="molecule type" value="Genomic_DNA"/>
</dbReference>
<dbReference type="InterPro" id="IPR044751">
    <property type="entry name" value="Ion_transp-like_CBS"/>
</dbReference>
<dbReference type="RefSeq" id="WP_394823756.1">
    <property type="nucleotide sequence ID" value="NZ_CP089984.1"/>
</dbReference>
<dbReference type="Pfam" id="PF01595">
    <property type="entry name" value="CNNM"/>
    <property type="match status" value="1"/>
</dbReference>
<dbReference type="Pfam" id="PF03471">
    <property type="entry name" value="CorC_HlyC"/>
    <property type="match status" value="1"/>
</dbReference>
<evidence type="ECO:0000259" key="11">
    <source>
        <dbReference type="PROSITE" id="PS51371"/>
    </source>
</evidence>
<sequence>MIGLLLVALFIFLNGFFVAAEFAFVKMHATQLHPRVKRGEKRAIFAQRIIERLDRYLSVTQFGVTLASLGLGWIGEPAIERLVVSWTGNLFEGELAKALHVVAVIIAFGMLTFSHVLLGELVPKLIAIQRSEATALFSATPLHVMYLTFRPLLWILEHASALILRFMGLSADAASEGTLSEEQILGILAANTARSPMGKKKGELLERVIRFSQRTARHAMVPRVDVASLPIDTPREEALKFIRAQQYSRLILTKDRSLDNVVGYLYVKDFLFEDGAAAGDLRNLRRDAIFVPETQGLHDVMQRLQEAQIPIAVVVDEYGGTSGIVTMEDLLEEIVGEIRDELDEEPAALVKVPGDEQAWEVDARLKMDDLRAIGVQVESEDAAEPIGAVLLEKLGHLPRKGDSAAIAGNAVGIVSALSRRRITRVRIRIAPQPAAA</sequence>
<gene>
    <name evidence="13" type="ORF">LZC94_40705</name>
</gene>
<dbReference type="PANTHER" id="PTHR43099:SF2">
    <property type="entry name" value="UPF0053 PROTEIN YRKA"/>
    <property type="match status" value="1"/>
</dbReference>
<evidence type="ECO:0000313" key="13">
    <source>
        <dbReference type="EMBL" id="WXB14139.1"/>
    </source>
</evidence>
<dbReference type="SMART" id="SM01091">
    <property type="entry name" value="CorC_HlyC"/>
    <property type="match status" value="1"/>
</dbReference>
<comment type="subcellular location">
    <subcellularLocation>
        <location evidence="1">Cell membrane</location>
        <topology evidence="1">Multi-pass membrane protein</topology>
    </subcellularLocation>
</comment>
<dbReference type="SUPFAM" id="SSF56176">
    <property type="entry name" value="FAD-binding/transporter-associated domain-like"/>
    <property type="match status" value="1"/>
</dbReference>
<feature type="domain" description="CBS" evidence="11">
    <location>
        <begin position="284"/>
        <end position="341"/>
    </location>
</feature>
<evidence type="ECO:0000259" key="12">
    <source>
        <dbReference type="PROSITE" id="PS51846"/>
    </source>
</evidence>
<dbReference type="Pfam" id="PF00571">
    <property type="entry name" value="CBS"/>
    <property type="match status" value="2"/>
</dbReference>
<evidence type="ECO:0000256" key="10">
    <source>
        <dbReference type="SAM" id="Phobius"/>
    </source>
</evidence>
<dbReference type="PROSITE" id="PS51371">
    <property type="entry name" value="CBS"/>
    <property type="match status" value="2"/>
</dbReference>
<evidence type="ECO:0000313" key="14">
    <source>
        <dbReference type="Proteomes" id="UP001370348"/>
    </source>
</evidence>
<dbReference type="InterPro" id="IPR046342">
    <property type="entry name" value="CBS_dom_sf"/>
</dbReference>
<feature type="transmembrane region" description="Helical" evidence="10">
    <location>
        <begin position="56"/>
        <end position="75"/>
    </location>
</feature>
<dbReference type="PROSITE" id="PS51846">
    <property type="entry name" value="CNNM"/>
    <property type="match status" value="1"/>
</dbReference>
<proteinExistence type="predicted"/>
<dbReference type="CDD" id="cd04590">
    <property type="entry name" value="CBS_pair_CorC_HlyC_assoc"/>
    <property type="match status" value="1"/>
</dbReference>
<dbReference type="InterPro" id="IPR051676">
    <property type="entry name" value="UPF0053_domain"/>
</dbReference>
<feature type="transmembrane region" description="Helical" evidence="10">
    <location>
        <begin position="6"/>
        <end position="25"/>
    </location>
</feature>
<keyword evidence="4" id="KW-0677">Repeat</keyword>
<evidence type="ECO:0000256" key="1">
    <source>
        <dbReference type="ARBA" id="ARBA00004651"/>
    </source>
</evidence>
<dbReference type="PANTHER" id="PTHR43099">
    <property type="entry name" value="UPF0053 PROTEIN YRKA"/>
    <property type="match status" value="1"/>
</dbReference>
<evidence type="ECO:0000256" key="9">
    <source>
        <dbReference type="PROSITE-ProRule" id="PRU01193"/>
    </source>
</evidence>